<feature type="active site" description="Proton acceptor" evidence="4">
    <location>
        <position position="181"/>
    </location>
</feature>
<dbReference type="InterPro" id="IPR042231">
    <property type="entry name" value="Cho/carn_acyl_trans_2"/>
</dbReference>
<accession>A0A7S3V0Q8</accession>
<evidence type="ECO:0000256" key="1">
    <source>
        <dbReference type="ARBA" id="ARBA00005232"/>
    </source>
</evidence>
<dbReference type="EMBL" id="HBIN01018855">
    <property type="protein sequence ID" value="CAE0444319.1"/>
    <property type="molecule type" value="Transcribed_RNA"/>
</dbReference>
<feature type="domain" description="Choline/carnitine acyltransferase" evidence="5">
    <location>
        <begin position="1"/>
        <end position="459"/>
    </location>
</feature>
<dbReference type="Gene3D" id="3.30.559.10">
    <property type="entry name" value="Chloramphenicol acetyltransferase-like domain"/>
    <property type="match status" value="1"/>
</dbReference>
<dbReference type="InterPro" id="IPR039551">
    <property type="entry name" value="Cho/carn_acyl_trans"/>
</dbReference>
<dbReference type="Pfam" id="PF00755">
    <property type="entry name" value="Carn_acyltransf"/>
    <property type="match status" value="1"/>
</dbReference>
<comment type="similarity">
    <text evidence="1">Belongs to the carnitine/choline acetyltransferase family.</text>
</comment>
<sequence length="475" mass="54970">MQQYKYLYQVYRRPRRNIDLQLRNFKTKQELPPDKWNDLGHMILACRAQFYKVPLSLFDGSVQAHRPLTLEEINKALRFCWDDSHECLIENRYQLAVLTGIDRDTWTECREVLIKNAANRISLETIEEAAFVLNLDPSEPEEVGDRIKESAIGKNAGTRWYDIGMQWIVYANGHVGYAMEHSQLDALPVVRVHEEMYKLLENVDTRKYDSSYSFKFKEDMISKLEWDIPEFVQNKIEKSFSTYRKVYESWTVDCKRLNGLGTQILKSNGFSPDSFMQICFQLAYYRLHNHLPSVYETVVTTLFRDGRTEAGRSVTQESSDFVSRFDSESTSIGEKLNILRNACLSHTQRISEARNAKGIDRHIFALHQCARENGIAGIPRILDTSDNELYRRASRWDLSTSHVTSPKCSAIDHAIAFHPVGVDSIGIVYSMYPYYVDFTVMTDANSKKTEGKAFMKAVQNAFFDLVFLILRQSNL</sequence>
<protein>
    <recommendedName>
        <fullName evidence="5">Choline/carnitine acyltransferase domain-containing protein</fullName>
    </recommendedName>
</protein>
<evidence type="ECO:0000256" key="2">
    <source>
        <dbReference type="ARBA" id="ARBA00022679"/>
    </source>
</evidence>
<dbReference type="SUPFAM" id="SSF52777">
    <property type="entry name" value="CoA-dependent acyltransferases"/>
    <property type="match status" value="2"/>
</dbReference>
<name>A0A7S3V0Q8_9STRA</name>
<keyword evidence="3" id="KW-0012">Acyltransferase</keyword>
<dbReference type="InterPro" id="IPR000542">
    <property type="entry name" value="Carn_acyl_trans"/>
</dbReference>
<dbReference type="Gene3D" id="3.30.559.70">
    <property type="entry name" value="Choline/Carnitine o-acyltransferase, domain 2"/>
    <property type="match status" value="1"/>
</dbReference>
<evidence type="ECO:0000313" key="6">
    <source>
        <dbReference type="EMBL" id="CAE0444319.1"/>
    </source>
</evidence>
<dbReference type="InterPro" id="IPR023213">
    <property type="entry name" value="CAT-like_dom_sf"/>
</dbReference>
<reference evidence="6" key="1">
    <citation type="submission" date="2021-01" db="EMBL/GenBank/DDBJ databases">
        <authorList>
            <person name="Corre E."/>
            <person name="Pelletier E."/>
            <person name="Niang G."/>
            <person name="Scheremetjew M."/>
            <person name="Finn R."/>
            <person name="Kale V."/>
            <person name="Holt S."/>
            <person name="Cochrane G."/>
            <person name="Meng A."/>
            <person name="Brown T."/>
            <person name="Cohen L."/>
        </authorList>
    </citation>
    <scope>NUCLEOTIDE SEQUENCE</scope>
    <source>
        <strain evidence="6">GSBS06</strain>
    </source>
</reference>
<organism evidence="6">
    <name type="scientific">Aplanochytrium stocchinoi</name>
    <dbReference type="NCBI Taxonomy" id="215587"/>
    <lineage>
        <taxon>Eukaryota</taxon>
        <taxon>Sar</taxon>
        <taxon>Stramenopiles</taxon>
        <taxon>Bigyra</taxon>
        <taxon>Labyrinthulomycetes</taxon>
        <taxon>Thraustochytrida</taxon>
        <taxon>Thraustochytriidae</taxon>
        <taxon>Aplanochytrium</taxon>
    </lineage>
</organism>
<proteinExistence type="inferred from homology"/>
<evidence type="ECO:0000256" key="3">
    <source>
        <dbReference type="ARBA" id="ARBA00023315"/>
    </source>
</evidence>
<gene>
    <name evidence="6" type="ORF">ASTO00021_LOCUS14371</name>
</gene>
<dbReference type="AlphaFoldDB" id="A0A7S3V0Q8"/>
<evidence type="ECO:0000259" key="5">
    <source>
        <dbReference type="Pfam" id="PF00755"/>
    </source>
</evidence>
<evidence type="ECO:0000256" key="4">
    <source>
        <dbReference type="PIRSR" id="PIRSR600542-1"/>
    </source>
</evidence>
<keyword evidence="2" id="KW-0808">Transferase</keyword>
<dbReference type="PANTHER" id="PTHR22589">
    <property type="entry name" value="CARNITINE O-ACYLTRANSFERASE"/>
    <property type="match status" value="1"/>
</dbReference>
<dbReference type="GO" id="GO:0016746">
    <property type="term" value="F:acyltransferase activity"/>
    <property type="evidence" value="ECO:0007669"/>
    <property type="project" value="UniProtKB-KW"/>
</dbReference>